<protein>
    <submittedName>
        <fullName evidence="5">FMN reductase</fullName>
    </submittedName>
</protein>
<dbReference type="GO" id="GO:0005829">
    <property type="term" value="C:cytosol"/>
    <property type="evidence" value="ECO:0007669"/>
    <property type="project" value="TreeGrafter"/>
</dbReference>
<dbReference type="EMBL" id="CYSC01000047">
    <property type="protein sequence ID" value="CUH74439.1"/>
    <property type="molecule type" value="Genomic_DNA"/>
</dbReference>
<dbReference type="EMBL" id="CYSB01000010">
    <property type="protein sequence ID" value="CUH64236.1"/>
    <property type="molecule type" value="Genomic_DNA"/>
</dbReference>
<dbReference type="SUPFAM" id="SSF52218">
    <property type="entry name" value="Flavoproteins"/>
    <property type="match status" value="1"/>
</dbReference>
<evidence type="ECO:0000313" key="6">
    <source>
        <dbReference type="Proteomes" id="UP000051086"/>
    </source>
</evidence>
<gene>
    <name evidence="4" type="ORF">TL5118_00798</name>
    <name evidence="5" type="ORF">TL5120_04259</name>
</gene>
<sequence>MTTSQAKRIFIWVGHPAQSSLCDALADRYEAAARAAGSEVRRMNLANMDFDDRAFAGYDGKRLELEPDLKNWQDNMTWADHVLIVYPYWWGAMPGRMKSVLDRALLPGFAFKYKGPKSLQWNKLLEGKTGDVIITSDTPPLLDRLLYRKPGRRVISNQVLGFVGIKPRRVVQFGSVRTAKPAKIEGWLDAAHKLGERAAA</sequence>
<dbReference type="Proteomes" id="UP000051887">
    <property type="component" value="Unassembled WGS sequence"/>
</dbReference>
<dbReference type="InterPro" id="IPR051545">
    <property type="entry name" value="NAD(P)H_dehydrogenase_qn"/>
</dbReference>
<dbReference type="Pfam" id="PF02525">
    <property type="entry name" value="Flavodoxin_2"/>
    <property type="match status" value="1"/>
</dbReference>
<evidence type="ECO:0000313" key="7">
    <source>
        <dbReference type="Proteomes" id="UP000051887"/>
    </source>
</evidence>
<evidence type="ECO:0000313" key="4">
    <source>
        <dbReference type="EMBL" id="CUH64236.1"/>
    </source>
</evidence>
<dbReference type="Gene3D" id="3.40.50.360">
    <property type="match status" value="1"/>
</dbReference>
<reference evidence="5 7" key="2">
    <citation type="submission" date="2015-09" db="EMBL/GenBank/DDBJ databases">
        <authorList>
            <consortium name="Swine Surveillance"/>
        </authorList>
    </citation>
    <scope>NUCLEOTIDE SEQUENCE [LARGE SCALE GENOMIC DNA]</scope>
    <source>
        <strain evidence="5 7">5120</strain>
    </source>
</reference>
<dbReference type="AlphaFoldDB" id="A0A0P1FZ33"/>
<evidence type="ECO:0000313" key="5">
    <source>
        <dbReference type="EMBL" id="CUH74439.1"/>
    </source>
</evidence>
<organism evidence="5 7">
    <name type="scientific">Thalassovita autumnalis</name>
    <dbReference type="NCBI Taxonomy" id="2072972"/>
    <lineage>
        <taxon>Bacteria</taxon>
        <taxon>Pseudomonadati</taxon>
        <taxon>Pseudomonadota</taxon>
        <taxon>Alphaproteobacteria</taxon>
        <taxon>Rhodobacterales</taxon>
        <taxon>Roseobacteraceae</taxon>
        <taxon>Thalassovita</taxon>
    </lineage>
</organism>
<name>A0A0P1FZ33_9RHOB</name>
<dbReference type="InterPro" id="IPR003680">
    <property type="entry name" value="Flavodoxin_fold"/>
</dbReference>
<accession>A0A0P1FZ33</accession>
<dbReference type="GO" id="GO:0003955">
    <property type="term" value="F:NAD(P)H dehydrogenase (quinone) activity"/>
    <property type="evidence" value="ECO:0007669"/>
    <property type="project" value="TreeGrafter"/>
</dbReference>
<proteinExistence type="inferred from homology"/>
<evidence type="ECO:0000259" key="3">
    <source>
        <dbReference type="Pfam" id="PF02525"/>
    </source>
</evidence>
<keyword evidence="6" id="KW-1185">Reference proteome</keyword>
<evidence type="ECO:0000256" key="2">
    <source>
        <dbReference type="ARBA" id="ARBA00023002"/>
    </source>
</evidence>
<dbReference type="OrthoDB" id="9798454at2"/>
<feature type="domain" description="Flavodoxin-like fold" evidence="3">
    <location>
        <begin position="7"/>
        <end position="191"/>
    </location>
</feature>
<dbReference type="RefSeq" id="WP_058245552.1">
    <property type="nucleotide sequence ID" value="NZ_CYSB01000010.1"/>
</dbReference>
<dbReference type="PANTHER" id="PTHR10204">
    <property type="entry name" value="NAD P H OXIDOREDUCTASE-RELATED"/>
    <property type="match status" value="1"/>
</dbReference>
<evidence type="ECO:0000256" key="1">
    <source>
        <dbReference type="ARBA" id="ARBA00006252"/>
    </source>
</evidence>
<dbReference type="Proteomes" id="UP000051086">
    <property type="component" value="Unassembled WGS sequence"/>
</dbReference>
<keyword evidence="2" id="KW-0560">Oxidoreductase</keyword>
<dbReference type="InterPro" id="IPR029039">
    <property type="entry name" value="Flavoprotein-like_sf"/>
</dbReference>
<reference evidence="4 6" key="1">
    <citation type="submission" date="2015-09" db="EMBL/GenBank/DDBJ databases">
        <authorList>
            <person name="Rodrigo-Torres L."/>
            <person name="Arahal D.R."/>
        </authorList>
    </citation>
    <scope>NUCLEOTIDE SEQUENCE [LARGE SCALE GENOMIC DNA]</scope>
    <source>
        <strain evidence="4 6">CECT 5118</strain>
    </source>
</reference>
<dbReference type="PANTHER" id="PTHR10204:SF34">
    <property type="entry name" value="NAD(P)H DEHYDROGENASE [QUINONE] 1 ISOFORM 1"/>
    <property type="match status" value="1"/>
</dbReference>
<comment type="similarity">
    <text evidence="1">Belongs to the NAD(P)H dehydrogenase (quinone) family.</text>
</comment>